<dbReference type="AlphaFoldDB" id="A0A5B7GH61"/>
<sequence length="164" mass="18073">MTHYPAVNTPWTPASPRQQPPPHEPRKLFVRHFRGNKPKKEREVDTQRKSIIAFTSTIEGSSTQALWCYLSIGLSITGSLATMGSGRGGNQRVRGGGRGGPLLSCYLGRISGNGMSASNIPRGGEGGDDGEGEFLPFLIRRSLERPSTAAFHYRWLIRREIQSH</sequence>
<name>A0A5B7GH61_PORTR</name>
<comment type="caution">
    <text evidence="2">The sequence shown here is derived from an EMBL/GenBank/DDBJ whole genome shotgun (WGS) entry which is preliminary data.</text>
</comment>
<protein>
    <submittedName>
        <fullName evidence="2">Uncharacterized protein</fullName>
    </submittedName>
</protein>
<dbReference type="EMBL" id="VSRR010014238">
    <property type="protein sequence ID" value="MPC56775.1"/>
    <property type="molecule type" value="Genomic_DNA"/>
</dbReference>
<organism evidence="2 3">
    <name type="scientific">Portunus trituberculatus</name>
    <name type="common">Swimming crab</name>
    <name type="synonym">Neptunus trituberculatus</name>
    <dbReference type="NCBI Taxonomy" id="210409"/>
    <lineage>
        <taxon>Eukaryota</taxon>
        <taxon>Metazoa</taxon>
        <taxon>Ecdysozoa</taxon>
        <taxon>Arthropoda</taxon>
        <taxon>Crustacea</taxon>
        <taxon>Multicrustacea</taxon>
        <taxon>Malacostraca</taxon>
        <taxon>Eumalacostraca</taxon>
        <taxon>Eucarida</taxon>
        <taxon>Decapoda</taxon>
        <taxon>Pleocyemata</taxon>
        <taxon>Brachyura</taxon>
        <taxon>Eubrachyura</taxon>
        <taxon>Portunoidea</taxon>
        <taxon>Portunidae</taxon>
        <taxon>Portuninae</taxon>
        <taxon>Portunus</taxon>
    </lineage>
</organism>
<evidence type="ECO:0000313" key="2">
    <source>
        <dbReference type="EMBL" id="MPC56775.1"/>
    </source>
</evidence>
<gene>
    <name evidence="2" type="ORF">E2C01_050741</name>
</gene>
<feature type="region of interest" description="Disordered" evidence="1">
    <location>
        <begin position="1"/>
        <end position="26"/>
    </location>
</feature>
<reference evidence="2 3" key="1">
    <citation type="submission" date="2019-05" db="EMBL/GenBank/DDBJ databases">
        <title>Another draft genome of Portunus trituberculatus and its Hox gene families provides insights of decapod evolution.</title>
        <authorList>
            <person name="Jeong J.-H."/>
            <person name="Song I."/>
            <person name="Kim S."/>
            <person name="Choi T."/>
            <person name="Kim D."/>
            <person name="Ryu S."/>
            <person name="Kim W."/>
        </authorList>
    </citation>
    <scope>NUCLEOTIDE SEQUENCE [LARGE SCALE GENOMIC DNA]</scope>
    <source>
        <tissue evidence="2">Muscle</tissue>
    </source>
</reference>
<proteinExistence type="predicted"/>
<dbReference type="Proteomes" id="UP000324222">
    <property type="component" value="Unassembled WGS sequence"/>
</dbReference>
<keyword evidence="3" id="KW-1185">Reference proteome</keyword>
<evidence type="ECO:0000256" key="1">
    <source>
        <dbReference type="SAM" id="MobiDB-lite"/>
    </source>
</evidence>
<evidence type="ECO:0000313" key="3">
    <source>
        <dbReference type="Proteomes" id="UP000324222"/>
    </source>
</evidence>
<accession>A0A5B7GH61</accession>